<dbReference type="AlphaFoldDB" id="A0AAV7UDH1"/>
<proteinExistence type="predicted"/>
<name>A0AAV7UDH1_PLEWA</name>
<reference evidence="1" key="1">
    <citation type="journal article" date="2022" name="bioRxiv">
        <title>Sequencing and chromosome-scale assembly of the giantPleurodeles waltlgenome.</title>
        <authorList>
            <person name="Brown T."/>
            <person name="Elewa A."/>
            <person name="Iarovenko S."/>
            <person name="Subramanian E."/>
            <person name="Araus A.J."/>
            <person name="Petzold A."/>
            <person name="Susuki M."/>
            <person name="Suzuki K.-i.T."/>
            <person name="Hayashi T."/>
            <person name="Toyoda A."/>
            <person name="Oliveira C."/>
            <person name="Osipova E."/>
            <person name="Leigh N.D."/>
            <person name="Simon A."/>
            <person name="Yun M.H."/>
        </authorList>
    </citation>
    <scope>NUCLEOTIDE SEQUENCE</scope>
    <source>
        <strain evidence="1">20211129_DDA</strain>
        <tissue evidence="1">Liver</tissue>
    </source>
</reference>
<evidence type="ECO:0000313" key="2">
    <source>
        <dbReference type="Proteomes" id="UP001066276"/>
    </source>
</evidence>
<dbReference type="EMBL" id="JANPWB010000005">
    <property type="protein sequence ID" value="KAJ1186039.1"/>
    <property type="molecule type" value="Genomic_DNA"/>
</dbReference>
<protein>
    <submittedName>
        <fullName evidence="1">Uncharacterized protein</fullName>
    </submittedName>
</protein>
<organism evidence="1 2">
    <name type="scientific">Pleurodeles waltl</name>
    <name type="common">Iberian ribbed newt</name>
    <dbReference type="NCBI Taxonomy" id="8319"/>
    <lineage>
        <taxon>Eukaryota</taxon>
        <taxon>Metazoa</taxon>
        <taxon>Chordata</taxon>
        <taxon>Craniata</taxon>
        <taxon>Vertebrata</taxon>
        <taxon>Euteleostomi</taxon>
        <taxon>Amphibia</taxon>
        <taxon>Batrachia</taxon>
        <taxon>Caudata</taxon>
        <taxon>Salamandroidea</taxon>
        <taxon>Salamandridae</taxon>
        <taxon>Pleurodelinae</taxon>
        <taxon>Pleurodeles</taxon>
    </lineage>
</organism>
<comment type="caution">
    <text evidence="1">The sequence shown here is derived from an EMBL/GenBank/DDBJ whole genome shotgun (WGS) entry which is preliminary data.</text>
</comment>
<sequence length="117" mass="13185">MTLSGDKRYPEVGVSVLWEALKAVVRGQFIAIAARLNRARRMKRQQLEDDIRSLEASHGRSGSLVMRRQLNTLRKQLRALGGDRAEYALLRTKLRYYAGGDRAGLLLAHRLQVQAVG</sequence>
<evidence type="ECO:0000313" key="1">
    <source>
        <dbReference type="EMBL" id="KAJ1186039.1"/>
    </source>
</evidence>
<dbReference type="Proteomes" id="UP001066276">
    <property type="component" value="Chromosome 3_1"/>
</dbReference>
<gene>
    <name evidence="1" type="ORF">NDU88_002824</name>
</gene>
<accession>A0AAV7UDH1</accession>
<keyword evidence="2" id="KW-1185">Reference proteome</keyword>